<dbReference type="PANTHER" id="PTHR30032:SF4">
    <property type="entry name" value="AMIDASE ENHANCER"/>
    <property type="match status" value="1"/>
</dbReference>
<keyword evidence="1" id="KW-1133">Transmembrane helix</keyword>
<dbReference type="Pfam" id="PF08486">
    <property type="entry name" value="SpoIID"/>
    <property type="match status" value="1"/>
</dbReference>
<dbReference type="OrthoDB" id="9794671at2"/>
<organism evidence="3 4">
    <name type="scientific">Paenibacillus lutrae</name>
    <dbReference type="NCBI Taxonomy" id="2078573"/>
    <lineage>
        <taxon>Bacteria</taxon>
        <taxon>Bacillati</taxon>
        <taxon>Bacillota</taxon>
        <taxon>Bacilli</taxon>
        <taxon>Bacillales</taxon>
        <taxon>Paenibacillaceae</taxon>
        <taxon>Paenibacillus</taxon>
    </lineage>
</organism>
<dbReference type="GO" id="GO:0030288">
    <property type="term" value="C:outer membrane-bounded periplasmic space"/>
    <property type="evidence" value="ECO:0007669"/>
    <property type="project" value="TreeGrafter"/>
</dbReference>
<keyword evidence="4" id="KW-1185">Reference proteome</keyword>
<dbReference type="InterPro" id="IPR013486">
    <property type="entry name" value="SpoIID/LytB"/>
</dbReference>
<dbReference type="Proteomes" id="UP000490800">
    <property type="component" value="Unassembled WGS sequence"/>
</dbReference>
<protein>
    <submittedName>
        <fullName evidence="3">Stage II sporulation protein D</fullName>
    </submittedName>
</protein>
<keyword evidence="1" id="KW-0812">Transmembrane</keyword>
<evidence type="ECO:0000259" key="2">
    <source>
        <dbReference type="Pfam" id="PF08486"/>
    </source>
</evidence>
<dbReference type="GO" id="GO:0030435">
    <property type="term" value="P:sporulation resulting in formation of a cellular spore"/>
    <property type="evidence" value="ECO:0007669"/>
    <property type="project" value="InterPro"/>
</dbReference>
<dbReference type="NCBIfam" id="TIGR02870">
    <property type="entry name" value="spore_II_D"/>
    <property type="match status" value="1"/>
</dbReference>
<evidence type="ECO:0000256" key="1">
    <source>
        <dbReference type="SAM" id="Phobius"/>
    </source>
</evidence>
<comment type="caution">
    <text evidence="3">The sequence shown here is derived from an EMBL/GenBank/DDBJ whole genome shotgun (WGS) entry which is preliminary data.</text>
</comment>
<dbReference type="InterPro" id="IPR014225">
    <property type="entry name" value="Spore_II_D_firmicutes"/>
</dbReference>
<evidence type="ECO:0000313" key="3">
    <source>
        <dbReference type="EMBL" id="MVP01517.1"/>
    </source>
</evidence>
<dbReference type="NCBIfam" id="TIGR02669">
    <property type="entry name" value="SpoIID_LytB"/>
    <property type="match status" value="1"/>
</dbReference>
<dbReference type="PANTHER" id="PTHR30032">
    <property type="entry name" value="N-ACETYLMURAMOYL-L-ALANINE AMIDASE-RELATED"/>
    <property type="match status" value="1"/>
</dbReference>
<evidence type="ECO:0000313" key="4">
    <source>
        <dbReference type="Proteomes" id="UP000490800"/>
    </source>
</evidence>
<feature type="transmembrane region" description="Helical" evidence="1">
    <location>
        <begin position="12"/>
        <end position="35"/>
    </location>
</feature>
<dbReference type="InterPro" id="IPR051922">
    <property type="entry name" value="Bact_Sporulation_Assoc"/>
</dbReference>
<dbReference type="EMBL" id="RHLK01000013">
    <property type="protein sequence ID" value="MVP01517.1"/>
    <property type="molecule type" value="Genomic_DNA"/>
</dbReference>
<dbReference type="AlphaFoldDB" id="A0A7X3FLK3"/>
<accession>A0A7X3FLK3</accession>
<gene>
    <name evidence="3" type="primary">spoIID</name>
    <name evidence="3" type="ORF">EDM21_18660</name>
</gene>
<reference evidence="3 4" key="1">
    <citation type="journal article" date="2019" name="Microorganisms">
        <title>Paenibacillus lutrae sp. nov., A Chitinolytic Species Isolated from A River Otter in Castril Natural Park, Granada, Spain.</title>
        <authorList>
            <person name="Rodriguez M."/>
            <person name="Reina J.C."/>
            <person name="Bejar V."/>
            <person name="Llamas I."/>
        </authorList>
    </citation>
    <scope>NUCLEOTIDE SEQUENCE [LARGE SCALE GENOMIC DNA]</scope>
    <source>
        <strain evidence="3 4">N10</strain>
    </source>
</reference>
<sequence>MKFKKRSKPIHPAILWTTLVCSGLLFVTILIPALLVSKEDTSTEMLQEPEAGGADVKPVMVPIYLSKQQQVRTVSLEEYVRGVVAAEMPADFSPEALKAQAMAARTYMVRRILEKDFSNVPVKEAWVTDTIQHQAYATEEQLHRQWTGSSYETNFRKIEAAVKATEGKIITYSGRPIQATFFSTSNGYTENAKEVWGSEVPYLKSVVSPWDAELSPKFKQNLSFSYKDVLHKMGLPNSNAAAGSESVRILERTGSKRVKKVSIGGKTFSGREVREKLGLNSTDFEVTGSGSSWTFKVSGYGHGVGMSQWGANGMALDGKKAEEIIAYYYAGTQIAVASSLLNQLELQ</sequence>
<dbReference type="InterPro" id="IPR013693">
    <property type="entry name" value="SpoIID/LytB_N"/>
</dbReference>
<keyword evidence="1" id="KW-0472">Membrane</keyword>
<dbReference type="RefSeq" id="WP_157337969.1">
    <property type="nucleotide sequence ID" value="NZ_RHLK01000013.1"/>
</dbReference>
<proteinExistence type="predicted"/>
<name>A0A7X3FLK3_9BACL</name>
<feature type="domain" description="Sporulation stage II protein D amidase enhancer LytB N-terminal" evidence="2">
    <location>
        <begin position="66"/>
        <end position="172"/>
    </location>
</feature>